<evidence type="ECO:0000256" key="2">
    <source>
        <dbReference type="ARBA" id="ARBA00022723"/>
    </source>
</evidence>
<evidence type="ECO:0000256" key="3">
    <source>
        <dbReference type="ARBA" id="ARBA00022833"/>
    </source>
</evidence>
<sequence>MKLFTTVLTSIPLCSSVGVSVGNERAAGSSWGYDEQGDDWGDSAETCNGNRQSPIDIPKNYSSAEFQPFQLTNFDDEQNWTLFNNGHSVQMTASNLNMKLNGGALPGEYILAQFHFHWGSADHAGSEHTLEGKQYFSEVHLVHFKAEYETIGNSVSKGDGLAVLGFFIEEDPYAEDTPLDNFFRNLVGEAVQNPSETSTVQFSMTDILPSTLDNFYRYLGSLTTPTCNEAVVWTNFKESLKISSKTREFMTQFAKDNHGEDLVKNYRNVQPLNGREVTFYSSQVDRLNLIEYHFERIVEALPDRPWSDRYEQRLNKQLKKAESAFTGVNCYKENGFGSDDSADDVQVFDESDFCKLNGQVNAALNSWARNNACEGRGKVYRQIIRASRKVRNLFDRKMSC</sequence>
<keyword evidence="4" id="KW-0732">Signal</keyword>
<organism evidence="6 7">
    <name type="scientific">Oikopleura dioica</name>
    <name type="common">Tunicate</name>
    <dbReference type="NCBI Taxonomy" id="34765"/>
    <lineage>
        <taxon>Eukaryota</taxon>
        <taxon>Metazoa</taxon>
        <taxon>Chordata</taxon>
        <taxon>Tunicata</taxon>
        <taxon>Appendicularia</taxon>
        <taxon>Copelata</taxon>
        <taxon>Oikopleuridae</taxon>
        <taxon>Oikopleura</taxon>
    </lineage>
</organism>
<reference evidence="6 7" key="1">
    <citation type="submission" date="2021-04" db="EMBL/GenBank/DDBJ databases">
        <authorList>
            <person name="Bliznina A."/>
        </authorList>
    </citation>
    <scope>NUCLEOTIDE SEQUENCE [LARGE SCALE GENOMIC DNA]</scope>
</reference>
<dbReference type="Pfam" id="PF00194">
    <property type="entry name" value="Carb_anhydrase"/>
    <property type="match status" value="1"/>
</dbReference>
<dbReference type="PROSITE" id="PS00162">
    <property type="entry name" value="ALPHA_CA_1"/>
    <property type="match status" value="1"/>
</dbReference>
<feature type="domain" description="Alpha-carbonic anhydrase" evidence="5">
    <location>
        <begin position="29"/>
        <end position="281"/>
    </location>
</feature>
<comment type="catalytic activity">
    <reaction evidence="4">
        <text>hydrogencarbonate + H(+) = CO2 + H2O</text>
        <dbReference type="Rhea" id="RHEA:10748"/>
        <dbReference type="ChEBI" id="CHEBI:15377"/>
        <dbReference type="ChEBI" id="CHEBI:15378"/>
        <dbReference type="ChEBI" id="CHEBI:16526"/>
        <dbReference type="ChEBI" id="CHEBI:17544"/>
        <dbReference type="EC" id="4.2.1.1"/>
    </reaction>
</comment>
<feature type="chain" id="PRO_5044978574" description="Carbonic anhydrase" evidence="4">
    <location>
        <begin position="17"/>
        <end position="400"/>
    </location>
</feature>
<keyword evidence="2 4" id="KW-0479">Metal-binding</keyword>
<proteinExistence type="inferred from homology"/>
<protein>
    <recommendedName>
        <fullName evidence="4">Carbonic anhydrase</fullName>
        <ecNumber evidence="4">4.2.1.1</ecNumber>
    </recommendedName>
</protein>
<dbReference type="InterPro" id="IPR001148">
    <property type="entry name" value="CA_dom"/>
</dbReference>
<comment type="similarity">
    <text evidence="1 4">Belongs to the alpha-carbonic anhydrase family.</text>
</comment>
<evidence type="ECO:0000313" key="6">
    <source>
        <dbReference type="EMBL" id="CAG5107826.1"/>
    </source>
</evidence>
<evidence type="ECO:0000256" key="4">
    <source>
        <dbReference type="RuleBase" id="RU367011"/>
    </source>
</evidence>
<comment type="cofactor">
    <cofactor evidence="4">
        <name>Zn(2+)</name>
        <dbReference type="ChEBI" id="CHEBI:29105"/>
    </cofactor>
</comment>
<feature type="signal peptide" evidence="4">
    <location>
        <begin position="1"/>
        <end position="16"/>
    </location>
</feature>
<evidence type="ECO:0000259" key="5">
    <source>
        <dbReference type="PROSITE" id="PS51144"/>
    </source>
</evidence>
<comment type="function">
    <text evidence="4">Reversible hydration of carbon dioxide.</text>
</comment>
<dbReference type="InterPro" id="IPR023561">
    <property type="entry name" value="Carbonic_anhydrase_a-class"/>
</dbReference>
<dbReference type="InterPro" id="IPR018338">
    <property type="entry name" value="Carbonic_anhydrase_a-class_CS"/>
</dbReference>
<evidence type="ECO:0000256" key="1">
    <source>
        <dbReference type="ARBA" id="ARBA00010718"/>
    </source>
</evidence>
<dbReference type="EMBL" id="OU015566">
    <property type="protein sequence ID" value="CAG5107826.1"/>
    <property type="molecule type" value="Genomic_DNA"/>
</dbReference>
<evidence type="ECO:0000313" key="7">
    <source>
        <dbReference type="Proteomes" id="UP001158576"/>
    </source>
</evidence>
<gene>
    <name evidence="6" type="ORF">OKIOD_LOCUS12270</name>
</gene>
<dbReference type="PROSITE" id="PS51144">
    <property type="entry name" value="ALPHA_CA_2"/>
    <property type="match status" value="1"/>
</dbReference>
<accession>A0ABN7SW21</accession>
<dbReference type="PANTHER" id="PTHR18952">
    <property type="entry name" value="CARBONIC ANHYDRASE"/>
    <property type="match status" value="1"/>
</dbReference>
<dbReference type="Gene3D" id="3.10.200.10">
    <property type="entry name" value="Alpha carbonic anhydrase"/>
    <property type="match status" value="1"/>
</dbReference>
<dbReference type="PANTHER" id="PTHR18952:SF278">
    <property type="entry name" value="CARBONIC ANHYDRASE"/>
    <property type="match status" value="1"/>
</dbReference>
<keyword evidence="3 4" id="KW-0862">Zinc</keyword>
<dbReference type="Proteomes" id="UP001158576">
    <property type="component" value="Chromosome 1"/>
</dbReference>
<dbReference type="EC" id="4.2.1.1" evidence="4"/>
<keyword evidence="4" id="KW-0456">Lyase</keyword>
<dbReference type="SUPFAM" id="SSF51069">
    <property type="entry name" value="Carbonic anhydrase"/>
    <property type="match status" value="1"/>
</dbReference>
<keyword evidence="7" id="KW-1185">Reference proteome</keyword>
<dbReference type="InterPro" id="IPR036398">
    <property type="entry name" value="CA_dom_sf"/>
</dbReference>
<dbReference type="SMART" id="SM01057">
    <property type="entry name" value="Carb_anhydrase"/>
    <property type="match status" value="1"/>
</dbReference>
<name>A0ABN7SW21_OIKDI</name>